<organism evidence="2 3">
    <name type="scientific">Nocardioides panacisoli</name>
    <dbReference type="NCBI Taxonomy" id="627624"/>
    <lineage>
        <taxon>Bacteria</taxon>
        <taxon>Bacillati</taxon>
        <taxon>Actinomycetota</taxon>
        <taxon>Actinomycetes</taxon>
        <taxon>Propionibacteriales</taxon>
        <taxon>Nocardioidaceae</taxon>
        <taxon>Nocardioides</taxon>
    </lineage>
</organism>
<sequence>MPPSLRLLSLPALLVALAACGDDSDPRRDTGPAPVAPVARDAALAWTVQLESDWSPTDAVAVGGVTVLSTSWEIDEGTDVVAYDEDGEVAWDYGGIYGAALLAMVGDDQVLVCGDDDAVLLSTTDGTVVDEVGPDDERCPVADDDAGIPVDHHDEAYTVSGTELAVSSAGEEYTVALDVSDPEIWGVDAGVVAFDDDTDRVLVYR</sequence>
<feature type="signal peptide" evidence="1">
    <location>
        <begin position="1"/>
        <end position="18"/>
    </location>
</feature>
<keyword evidence="3" id="KW-1185">Reference proteome</keyword>
<evidence type="ECO:0000313" key="3">
    <source>
        <dbReference type="Proteomes" id="UP001501821"/>
    </source>
</evidence>
<gene>
    <name evidence="2" type="ORF">GCM10022242_16200</name>
</gene>
<evidence type="ECO:0000313" key="2">
    <source>
        <dbReference type="EMBL" id="GAA3814830.1"/>
    </source>
</evidence>
<accession>A0ABP7IC93</accession>
<proteinExistence type="predicted"/>
<dbReference type="RefSeq" id="WP_344774154.1">
    <property type="nucleotide sequence ID" value="NZ_BAABAH010000004.1"/>
</dbReference>
<reference evidence="3" key="1">
    <citation type="journal article" date="2019" name="Int. J. Syst. Evol. Microbiol.">
        <title>The Global Catalogue of Microorganisms (GCM) 10K type strain sequencing project: providing services to taxonomists for standard genome sequencing and annotation.</title>
        <authorList>
            <consortium name="The Broad Institute Genomics Platform"/>
            <consortium name="The Broad Institute Genome Sequencing Center for Infectious Disease"/>
            <person name="Wu L."/>
            <person name="Ma J."/>
        </authorList>
    </citation>
    <scope>NUCLEOTIDE SEQUENCE [LARGE SCALE GENOMIC DNA]</scope>
    <source>
        <strain evidence="3">JCM 16953</strain>
    </source>
</reference>
<dbReference type="EMBL" id="BAABAH010000004">
    <property type="protein sequence ID" value="GAA3814830.1"/>
    <property type="molecule type" value="Genomic_DNA"/>
</dbReference>
<protein>
    <submittedName>
        <fullName evidence="2">Uncharacterized protein</fullName>
    </submittedName>
</protein>
<keyword evidence="1" id="KW-0732">Signal</keyword>
<feature type="chain" id="PRO_5047004988" evidence="1">
    <location>
        <begin position="19"/>
        <end position="205"/>
    </location>
</feature>
<dbReference type="PROSITE" id="PS51257">
    <property type="entry name" value="PROKAR_LIPOPROTEIN"/>
    <property type="match status" value="1"/>
</dbReference>
<dbReference type="Proteomes" id="UP001501821">
    <property type="component" value="Unassembled WGS sequence"/>
</dbReference>
<name>A0ABP7IC93_9ACTN</name>
<evidence type="ECO:0000256" key="1">
    <source>
        <dbReference type="SAM" id="SignalP"/>
    </source>
</evidence>
<comment type="caution">
    <text evidence="2">The sequence shown here is derived from an EMBL/GenBank/DDBJ whole genome shotgun (WGS) entry which is preliminary data.</text>
</comment>